<proteinExistence type="predicted"/>
<reference evidence="1 2" key="1">
    <citation type="submission" date="2015-10" db="EMBL/GenBank/DDBJ databases">
        <title>Metagenome-Assembled Genomes uncover a global brackish microbiome.</title>
        <authorList>
            <person name="Hugerth L.W."/>
            <person name="Larsson J."/>
            <person name="Alneberg J."/>
            <person name="Lindh M.V."/>
            <person name="Legrand C."/>
            <person name="Pinhassi J."/>
            <person name="Andersson A.F."/>
        </authorList>
    </citation>
    <scope>NUCLEOTIDE SEQUENCE [LARGE SCALE GENOMIC DNA]</scope>
    <source>
        <strain evidence="1">BACL26 MAG-121220-bin70</strain>
    </source>
</reference>
<dbReference type="PANTHER" id="PTHR33361">
    <property type="entry name" value="GLR0591 PROTEIN"/>
    <property type="match status" value="1"/>
</dbReference>
<sequence>MYHEGSPGHHFQLSASQLIENVPFLRKVRPFSAYSEGWALYSERIAAEDMSMYDDYPLGNLGRLQAEMFRAMAEEQLGEKFDIREFHEMILLNGLCLWRFWRSRLGLGLKSNNDSSYR</sequence>
<dbReference type="Proteomes" id="UP000051213">
    <property type="component" value="Unassembled WGS sequence"/>
</dbReference>
<gene>
    <name evidence="1" type="ORF">ABS24_08405</name>
</gene>
<dbReference type="PANTHER" id="PTHR33361:SF2">
    <property type="entry name" value="DUF885 DOMAIN-CONTAINING PROTEIN"/>
    <property type="match status" value="1"/>
</dbReference>
<evidence type="ECO:0008006" key="3">
    <source>
        <dbReference type="Google" id="ProtNLM"/>
    </source>
</evidence>
<organism evidence="1 2">
    <name type="scientific">SAR92 bacterium BACL26 MAG-121220-bin70</name>
    <dbReference type="NCBI Taxonomy" id="1655626"/>
    <lineage>
        <taxon>Bacteria</taxon>
        <taxon>Pseudomonadati</taxon>
        <taxon>Pseudomonadota</taxon>
        <taxon>Gammaproteobacteria</taxon>
        <taxon>Cellvibrionales</taxon>
        <taxon>Porticoccaceae</taxon>
        <taxon>SAR92 clade</taxon>
    </lineage>
</organism>
<protein>
    <recommendedName>
        <fullName evidence="3">DUF885 domain-containing protein</fullName>
    </recommendedName>
</protein>
<dbReference type="Pfam" id="PF05960">
    <property type="entry name" value="DUF885"/>
    <property type="match status" value="1"/>
</dbReference>
<dbReference type="AlphaFoldDB" id="A0A0R2UDK1"/>
<accession>A0A0R2UDK1</accession>
<dbReference type="InterPro" id="IPR010281">
    <property type="entry name" value="DUF885"/>
</dbReference>
<evidence type="ECO:0000313" key="1">
    <source>
        <dbReference type="EMBL" id="KRO95085.1"/>
    </source>
</evidence>
<dbReference type="EMBL" id="LICA01000109">
    <property type="protein sequence ID" value="KRO95085.1"/>
    <property type="molecule type" value="Genomic_DNA"/>
</dbReference>
<name>A0A0R2UDK1_9GAMM</name>
<evidence type="ECO:0000313" key="2">
    <source>
        <dbReference type="Proteomes" id="UP000051213"/>
    </source>
</evidence>
<comment type="caution">
    <text evidence="1">The sequence shown here is derived from an EMBL/GenBank/DDBJ whole genome shotgun (WGS) entry which is preliminary data.</text>
</comment>